<organism evidence="2 3">
    <name type="scientific">Orenia metallireducens</name>
    <dbReference type="NCBI Taxonomy" id="1413210"/>
    <lineage>
        <taxon>Bacteria</taxon>
        <taxon>Bacillati</taxon>
        <taxon>Bacillota</taxon>
        <taxon>Clostridia</taxon>
        <taxon>Halanaerobiales</taxon>
        <taxon>Halobacteroidaceae</taxon>
        <taxon>Orenia</taxon>
    </lineage>
</organism>
<keyword evidence="3" id="KW-1185">Reference proteome</keyword>
<keyword evidence="1" id="KW-1133">Transmembrane helix</keyword>
<dbReference type="SUPFAM" id="SSF54523">
    <property type="entry name" value="Pili subunits"/>
    <property type="match status" value="1"/>
</dbReference>
<evidence type="ECO:0000313" key="3">
    <source>
        <dbReference type="Proteomes" id="UP000093514"/>
    </source>
</evidence>
<dbReference type="Pfam" id="PF07963">
    <property type="entry name" value="N_methyl"/>
    <property type="match status" value="1"/>
</dbReference>
<dbReference type="Proteomes" id="UP000093514">
    <property type="component" value="Unassembled WGS sequence"/>
</dbReference>
<dbReference type="InterPro" id="IPR045584">
    <property type="entry name" value="Pilin-like"/>
</dbReference>
<gene>
    <name evidence="2" type="ORF">U472_05420</name>
</gene>
<evidence type="ECO:0008006" key="4">
    <source>
        <dbReference type="Google" id="ProtNLM"/>
    </source>
</evidence>
<protein>
    <recommendedName>
        <fullName evidence="4">Prepilin-type N-terminal cleavage/methylation domain-containing protein</fullName>
    </recommendedName>
</protein>
<comment type="caution">
    <text evidence="2">The sequence shown here is derived from an EMBL/GenBank/DDBJ whole genome shotgun (WGS) entry which is preliminary data.</text>
</comment>
<dbReference type="NCBIfam" id="TIGR02532">
    <property type="entry name" value="IV_pilin_GFxxxE"/>
    <property type="match status" value="1"/>
</dbReference>
<dbReference type="PROSITE" id="PS00409">
    <property type="entry name" value="PROKAR_NTER_METHYL"/>
    <property type="match status" value="1"/>
</dbReference>
<feature type="transmembrane region" description="Helical" evidence="1">
    <location>
        <begin position="12"/>
        <end position="32"/>
    </location>
</feature>
<accession>A0A1C0A9G2</accession>
<name>A0A1C0A9G2_9FIRM</name>
<reference evidence="2 3" key="2">
    <citation type="submission" date="2016-08" db="EMBL/GenBank/DDBJ databases">
        <title>Orenia metallireducens sp. nov. strain Z6, a Novel Metal-reducing Firmicute from the Deep Subsurface.</title>
        <authorList>
            <person name="Maxim B.I."/>
            <person name="Kenneth K."/>
            <person name="Flynn T.M."/>
            <person name="Oloughlin E.J."/>
            <person name="Locke R.A."/>
            <person name="Weber J.R."/>
            <person name="Egan S.M."/>
            <person name="Mackie R.I."/>
            <person name="Cann I.K."/>
        </authorList>
    </citation>
    <scope>NUCLEOTIDE SEQUENCE [LARGE SCALE GENOMIC DNA]</scope>
    <source>
        <strain evidence="2 3">Z6</strain>
    </source>
</reference>
<keyword evidence="1" id="KW-0472">Membrane</keyword>
<dbReference type="OrthoDB" id="1798450at2"/>
<dbReference type="AlphaFoldDB" id="A0A1C0A9G2"/>
<keyword evidence="1" id="KW-0812">Transmembrane</keyword>
<dbReference type="InterPro" id="IPR012902">
    <property type="entry name" value="N_methyl_site"/>
</dbReference>
<evidence type="ECO:0000313" key="2">
    <source>
        <dbReference type="EMBL" id="OCL26928.1"/>
    </source>
</evidence>
<sequence length="154" mass="17863">MIIVRNDSGYTLIEIMFVTVILGIVSSSLYRVNRNISNTWKYNKLQAGLQQELRISMNMVVTNLQQARFIKSVESSLTSKIVYIDQKGEKKKIYYKSEGGLCLDYDYNIISNRISCFSLKLVNNLLYITLKIEKQNKEELLKTAIKIRPEQLNL</sequence>
<evidence type="ECO:0000256" key="1">
    <source>
        <dbReference type="SAM" id="Phobius"/>
    </source>
</evidence>
<dbReference type="RefSeq" id="WP_068716313.1">
    <property type="nucleotide sequence ID" value="NZ_LWDV01000008.1"/>
</dbReference>
<dbReference type="EMBL" id="LWDV01000008">
    <property type="protein sequence ID" value="OCL26928.1"/>
    <property type="molecule type" value="Genomic_DNA"/>
</dbReference>
<proteinExistence type="predicted"/>
<reference evidence="3" key="1">
    <citation type="submission" date="2016-07" db="EMBL/GenBank/DDBJ databases">
        <authorList>
            <person name="Florea S."/>
            <person name="Webb J.S."/>
            <person name="Jaromczyk J."/>
            <person name="Schardl C.L."/>
        </authorList>
    </citation>
    <scope>NUCLEOTIDE SEQUENCE [LARGE SCALE GENOMIC DNA]</scope>
    <source>
        <strain evidence="3">Z6</strain>
    </source>
</reference>